<evidence type="ECO:0000256" key="11">
    <source>
        <dbReference type="RuleBase" id="RU003826"/>
    </source>
</evidence>
<proteinExistence type="inferred from homology"/>
<comment type="cofactor">
    <cofactor evidence="10">
        <name>Mg(2+)</name>
        <dbReference type="ChEBI" id="CHEBI:18420"/>
    </cofactor>
    <text evidence="10">Binds 1 Mg(2+) ion per subunit.</text>
</comment>
<keyword evidence="3 10" id="KW-0808">Transferase</keyword>
<evidence type="ECO:0000256" key="10">
    <source>
        <dbReference type="HAMAP-Rule" id="MF_00097"/>
    </source>
</evidence>
<evidence type="ECO:0000313" key="15">
    <source>
        <dbReference type="Proteomes" id="UP000521748"/>
    </source>
</evidence>
<dbReference type="EMBL" id="JACBYQ010000002">
    <property type="protein sequence ID" value="NYE95859.1"/>
    <property type="molecule type" value="Genomic_DNA"/>
</dbReference>
<evidence type="ECO:0000256" key="9">
    <source>
        <dbReference type="ARBA" id="ARBA00047883"/>
    </source>
</evidence>
<keyword evidence="15" id="KW-1185">Reference proteome</keyword>
<keyword evidence="6 10" id="KW-0784">Thiamine biosynthesis</keyword>
<evidence type="ECO:0000259" key="13">
    <source>
        <dbReference type="Pfam" id="PF02581"/>
    </source>
</evidence>
<dbReference type="InterPro" id="IPR022998">
    <property type="entry name" value="ThiamineP_synth_TenI"/>
</dbReference>
<dbReference type="NCBIfam" id="TIGR00693">
    <property type="entry name" value="thiE"/>
    <property type="match status" value="1"/>
</dbReference>
<comment type="function">
    <text evidence="1 10">Condenses 4-methyl-5-(beta-hydroxyethyl)thiazole monophosphate (THZ-P) and 2-methyl-4-amino-5-hydroxymethyl pyrimidine pyrophosphate (HMP-PP) to form thiamine monophosphate (TMP).</text>
</comment>
<dbReference type="EC" id="2.5.1.3" evidence="10"/>
<feature type="binding site" evidence="10">
    <location>
        <position position="95"/>
    </location>
    <ligand>
        <name>Mg(2+)</name>
        <dbReference type="ChEBI" id="CHEBI:18420"/>
    </ligand>
</feature>
<feature type="binding site" evidence="10">
    <location>
        <begin position="39"/>
        <end position="43"/>
    </location>
    <ligand>
        <name>4-amino-2-methyl-5-(diphosphooxymethyl)pyrimidine</name>
        <dbReference type="ChEBI" id="CHEBI:57841"/>
    </ligand>
</feature>
<evidence type="ECO:0000256" key="3">
    <source>
        <dbReference type="ARBA" id="ARBA00022679"/>
    </source>
</evidence>
<comment type="catalytic activity">
    <reaction evidence="8 10 11">
        <text>2-(2-carboxy-4-methylthiazol-5-yl)ethyl phosphate + 4-amino-2-methyl-5-(diphosphooxymethyl)pyrimidine + 2 H(+) = thiamine phosphate + CO2 + diphosphate</text>
        <dbReference type="Rhea" id="RHEA:47848"/>
        <dbReference type="ChEBI" id="CHEBI:15378"/>
        <dbReference type="ChEBI" id="CHEBI:16526"/>
        <dbReference type="ChEBI" id="CHEBI:33019"/>
        <dbReference type="ChEBI" id="CHEBI:37575"/>
        <dbReference type="ChEBI" id="CHEBI:57841"/>
        <dbReference type="ChEBI" id="CHEBI:62890"/>
        <dbReference type="EC" id="2.5.1.3"/>
    </reaction>
</comment>
<comment type="catalytic activity">
    <reaction evidence="9 10 11">
        <text>2-[(2R,5Z)-2-carboxy-4-methylthiazol-5(2H)-ylidene]ethyl phosphate + 4-amino-2-methyl-5-(diphosphooxymethyl)pyrimidine + 2 H(+) = thiamine phosphate + CO2 + diphosphate</text>
        <dbReference type="Rhea" id="RHEA:47844"/>
        <dbReference type="ChEBI" id="CHEBI:15378"/>
        <dbReference type="ChEBI" id="CHEBI:16526"/>
        <dbReference type="ChEBI" id="CHEBI:33019"/>
        <dbReference type="ChEBI" id="CHEBI:37575"/>
        <dbReference type="ChEBI" id="CHEBI:57841"/>
        <dbReference type="ChEBI" id="CHEBI:62899"/>
        <dbReference type="EC" id="2.5.1.3"/>
    </reaction>
</comment>
<dbReference type="HAMAP" id="MF_00097">
    <property type="entry name" value="TMP_synthase"/>
    <property type="match status" value="1"/>
</dbReference>
<name>A0A7Y9LUH9_9MICC</name>
<evidence type="ECO:0000256" key="6">
    <source>
        <dbReference type="ARBA" id="ARBA00022977"/>
    </source>
</evidence>
<evidence type="ECO:0000256" key="4">
    <source>
        <dbReference type="ARBA" id="ARBA00022723"/>
    </source>
</evidence>
<dbReference type="GO" id="GO:0004789">
    <property type="term" value="F:thiamine-phosphate diphosphorylase activity"/>
    <property type="evidence" value="ECO:0007669"/>
    <property type="project" value="UniProtKB-UniRule"/>
</dbReference>
<dbReference type="GO" id="GO:0000287">
    <property type="term" value="F:magnesium ion binding"/>
    <property type="evidence" value="ECO:0007669"/>
    <property type="project" value="UniProtKB-UniRule"/>
</dbReference>
<comment type="similarity">
    <text evidence="10 11">Belongs to the thiamine-phosphate synthase family.</text>
</comment>
<dbReference type="Gene3D" id="3.20.20.70">
    <property type="entry name" value="Aldolase class I"/>
    <property type="match status" value="1"/>
</dbReference>
<sequence length="217" mass="22355">MSPDLSLYLVTDSALAAQAGHQLTDVVQQAVAGGVSTVQIREKNASAKEFLLTVQQISAVLPVSVTLLVNDRIDVFLAARDSGTKLDGVHIGQSDLPVEAVRKLIGQDALLGLSAATPEQLERAANSPARIDYLGIGALNPTKTKDDAPPALGLDGFRELLRHCTLPAVAIGGIGVADLPGLRVAGAAGAAVVSAICSAEDPRRAAQALSLAWQEAL</sequence>
<comment type="catalytic activity">
    <reaction evidence="7 10 11">
        <text>4-methyl-5-(2-phosphooxyethyl)-thiazole + 4-amino-2-methyl-5-(diphosphooxymethyl)pyrimidine + H(+) = thiamine phosphate + diphosphate</text>
        <dbReference type="Rhea" id="RHEA:22328"/>
        <dbReference type="ChEBI" id="CHEBI:15378"/>
        <dbReference type="ChEBI" id="CHEBI:33019"/>
        <dbReference type="ChEBI" id="CHEBI:37575"/>
        <dbReference type="ChEBI" id="CHEBI:57841"/>
        <dbReference type="ChEBI" id="CHEBI:58296"/>
        <dbReference type="EC" id="2.5.1.3"/>
    </reaction>
</comment>
<keyword evidence="4 10" id="KW-0479">Metal-binding</keyword>
<evidence type="ECO:0000313" key="14">
    <source>
        <dbReference type="EMBL" id="NYE95859.1"/>
    </source>
</evidence>
<organism evidence="14 15">
    <name type="scientific">Psychromicrobium silvestre</name>
    <dbReference type="NCBI Taxonomy" id="1645614"/>
    <lineage>
        <taxon>Bacteria</taxon>
        <taxon>Bacillati</taxon>
        <taxon>Actinomycetota</taxon>
        <taxon>Actinomycetes</taxon>
        <taxon>Micrococcales</taxon>
        <taxon>Micrococcaceae</taxon>
        <taxon>Psychromicrobium</taxon>
    </lineage>
</organism>
<comment type="pathway">
    <text evidence="2 10 12">Cofactor biosynthesis; thiamine diphosphate biosynthesis; thiamine phosphate from 4-amino-2-methyl-5-diphosphomethylpyrimidine and 4-methyl-5-(2-phosphoethyl)-thiazole: step 1/1.</text>
</comment>
<dbReference type="SUPFAM" id="SSF51391">
    <property type="entry name" value="Thiamin phosphate synthase"/>
    <property type="match status" value="1"/>
</dbReference>
<dbReference type="AlphaFoldDB" id="A0A7Y9LUH9"/>
<reference evidence="14 15" key="1">
    <citation type="submission" date="2020-07" db="EMBL/GenBank/DDBJ databases">
        <title>Sequencing the genomes of 1000 actinobacteria strains.</title>
        <authorList>
            <person name="Klenk H.-P."/>
        </authorList>
    </citation>
    <scope>NUCLEOTIDE SEQUENCE [LARGE SCALE GENOMIC DNA]</scope>
    <source>
        <strain evidence="14 15">DSM 102047</strain>
    </source>
</reference>
<dbReference type="RefSeq" id="WP_179389590.1">
    <property type="nucleotide sequence ID" value="NZ_JACBYQ010000002.1"/>
</dbReference>
<dbReference type="PANTHER" id="PTHR20857:SF15">
    <property type="entry name" value="THIAMINE-PHOSPHATE SYNTHASE"/>
    <property type="match status" value="1"/>
</dbReference>
<protein>
    <recommendedName>
        <fullName evidence="10">Thiamine-phosphate synthase</fullName>
        <shortName evidence="10">TP synthase</shortName>
        <shortName evidence="10">TPS</shortName>
        <ecNumber evidence="10">2.5.1.3</ecNumber>
    </recommendedName>
    <alternativeName>
        <fullName evidence="10">Thiamine-phosphate pyrophosphorylase</fullName>
        <shortName evidence="10">TMP pyrophosphorylase</shortName>
        <shortName evidence="10">TMP-PPase</shortName>
    </alternativeName>
</protein>
<gene>
    <name evidence="10" type="primary">thiE</name>
    <name evidence="14" type="ORF">FHU41_002109</name>
</gene>
<dbReference type="Pfam" id="PF02581">
    <property type="entry name" value="TMP-TENI"/>
    <property type="match status" value="1"/>
</dbReference>
<feature type="binding site" evidence="10">
    <location>
        <position position="70"/>
    </location>
    <ligand>
        <name>4-amino-2-methyl-5-(diphosphooxymethyl)pyrimidine</name>
        <dbReference type="ChEBI" id="CHEBI:57841"/>
    </ligand>
</feature>
<accession>A0A7Y9LUH9</accession>
<dbReference type="UniPathway" id="UPA00060">
    <property type="reaction ID" value="UER00141"/>
</dbReference>
<evidence type="ECO:0000256" key="7">
    <source>
        <dbReference type="ARBA" id="ARBA00047334"/>
    </source>
</evidence>
<feature type="binding site" evidence="10">
    <location>
        <position position="114"/>
    </location>
    <ligand>
        <name>4-amino-2-methyl-5-(diphosphooxymethyl)pyrimidine</name>
        <dbReference type="ChEBI" id="CHEBI:57841"/>
    </ligand>
</feature>
<dbReference type="CDD" id="cd00564">
    <property type="entry name" value="TMP_TenI"/>
    <property type="match status" value="1"/>
</dbReference>
<evidence type="ECO:0000256" key="5">
    <source>
        <dbReference type="ARBA" id="ARBA00022842"/>
    </source>
</evidence>
<dbReference type="InterPro" id="IPR034291">
    <property type="entry name" value="TMP_synthase"/>
</dbReference>
<dbReference type="InterPro" id="IPR036206">
    <property type="entry name" value="ThiamineP_synth_sf"/>
</dbReference>
<feature type="binding site" evidence="10">
    <location>
        <begin position="193"/>
        <end position="194"/>
    </location>
    <ligand>
        <name>2-[(2R,5Z)-2-carboxy-4-methylthiazol-5(2H)-ylidene]ethyl phosphate</name>
        <dbReference type="ChEBI" id="CHEBI:62899"/>
    </ligand>
</feature>
<dbReference type="GO" id="GO:0009228">
    <property type="term" value="P:thiamine biosynthetic process"/>
    <property type="evidence" value="ECO:0007669"/>
    <property type="project" value="UniProtKB-KW"/>
</dbReference>
<evidence type="ECO:0000256" key="8">
    <source>
        <dbReference type="ARBA" id="ARBA00047851"/>
    </source>
</evidence>
<evidence type="ECO:0000256" key="12">
    <source>
        <dbReference type="RuleBase" id="RU004253"/>
    </source>
</evidence>
<feature type="binding site" evidence="10">
    <location>
        <position position="71"/>
    </location>
    <ligand>
        <name>Mg(2+)</name>
        <dbReference type="ChEBI" id="CHEBI:18420"/>
    </ligand>
</feature>
<evidence type="ECO:0000256" key="2">
    <source>
        <dbReference type="ARBA" id="ARBA00005165"/>
    </source>
</evidence>
<comment type="caution">
    <text evidence="14">The sequence shown here is derived from an EMBL/GenBank/DDBJ whole genome shotgun (WGS) entry which is preliminary data.</text>
</comment>
<dbReference type="Proteomes" id="UP000521748">
    <property type="component" value="Unassembled WGS sequence"/>
</dbReference>
<dbReference type="PANTHER" id="PTHR20857">
    <property type="entry name" value="THIAMINE-PHOSPHATE PYROPHOSPHORYLASE"/>
    <property type="match status" value="1"/>
</dbReference>
<dbReference type="GO" id="GO:0009229">
    <property type="term" value="P:thiamine diphosphate biosynthetic process"/>
    <property type="evidence" value="ECO:0007669"/>
    <property type="project" value="UniProtKB-UniRule"/>
</dbReference>
<feature type="domain" description="Thiamine phosphate synthase/TenI" evidence="13">
    <location>
        <begin position="7"/>
        <end position="196"/>
    </location>
</feature>
<feature type="binding site" evidence="10">
    <location>
        <position position="145"/>
    </location>
    <ligand>
        <name>4-amino-2-methyl-5-(diphosphooxymethyl)pyrimidine</name>
        <dbReference type="ChEBI" id="CHEBI:57841"/>
    </ligand>
</feature>
<evidence type="ECO:0000256" key="1">
    <source>
        <dbReference type="ARBA" id="ARBA00003814"/>
    </source>
</evidence>
<dbReference type="InterPro" id="IPR013785">
    <property type="entry name" value="Aldolase_TIM"/>
</dbReference>
<feature type="binding site" evidence="10">
    <location>
        <begin position="142"/>
        <end position="144"/>
    </location>
    <ligand>
        <name>2-[(2R,5Z)-2-carboxy-4-methylthiazol-5(2H)-ylidene]ethyl phosphate</name>
        <dbReference type="ChEBI" id="CHEBI:62899"/>
    </ligand>
</feature>
<dbReference type="GO" id="GO:0005737">
    <property type="term" value="C:cytoplasm"/>
    <property type="evidence" value="ECO:0007669"/>
    <property type="project" value="TreeGrafter"/>
</dbReference>
<keyword evidence="5 10" id="KW-0460">Magnesium</keyword>
<feature type="binding site" evidence="10">
    <location>
        <position position="173"/>
    </location>
    <ligand>
        <name>2-[(2R,5Z)-2-carboxy-4-methylthiazol-5(2H)-ylidene]ethyl phosphate</name>
        <dbReference type="ChEBI" id="CHEBI:62899"/>
    </ligand>
</feature>